<organism evidence="1 2">
    <name type="scientific">Granulicella sibirica</name>
    <dbReference type="NCBI Taxonomy" id="2479048"/>
    <lineage>
        <taxon>Bacteria</taxon>
        <taxon>Pseudomonadati</taxon>
        <taxon>Acidobacteriota</taxon>
        <taxon>Terriglobia</taxon>
        <taxon>Terriglobales</taxon>
        <taxon>Acidobacteriaceae</taxon>
        <taxon>Granulicella</taxon>
    </lineage>
</organism>
<evidence type="ECO:0000313" key="2">
    <source>
        <dbReference type="Proteomes" id="UP000289437"/>
    </source>
</evidence>
<protein>
    <submittedName>
        <fullName evidence="1">Uncharacterized protein</fullName>
    </submittedName>
</protein>
<dbReference type="EMBL" id="RDSM01000001">
    <property type="protein sequence ID" value="RXH58154.1"/>
    <property type="molecule type" value="Genomic_DNA"/>
</dbReference>
<gene>
    <name evidence="1" type="ORF">GRAN_1464</name>
</gene>
<reference evidence="2" key="2">
    <citation type="submission" date="2019-02" db="EMBL/GenBank/DDBJ databases">
        <title>Granulicella sibirica sp. nov., a psychrotolerant acidobacterium isolated from an organic soil layer in forested tundra, West Siberia.</title>
        <authorList>
            <person name="Oshkin I.Y."/>
            <person name="Kulichevskaya I.S."/>
            <person name="Rijpstra W.I.C."/>
            <person name="Sinninghe Damste J.S."/>
            <person name="Rakitin A.L."/>
            <person name="Ravin N.V."/>
            <person name="Dedysh S.N."/>
        </authorList>
    </citation>
    <scope>NUCLEOTIDE SEQUENCE [LARGE SCALE GENOMIC DNA]</scope>
    <source>
        <strain evidence="2">AF10</strain>
    </source>
</reference>
<keyword evidence="2" id="KW-1185">Reference proteome</keyword>
<sequence length="65" mass="7696">MSIEFAPIERERFIAEPSILTDVYPAKFAEIVRIEFKKIQKDRRMLELGRLKLDTRELFVCNSHG</sequence>
<proteinExistence type="predicted"/>
<evidence type="ECO:0000313" key="1">
    <source>
        <dbReference type="EMBL" id="RXH58154.1"/>
    </source>
</evidence>
<reference evidence="1 2" key="1">
    <citation type="submission" date="2018-11" db="EMBL/GenBank/DDBJ databases">
        <authorList>
            <person name="Mardanov A.V."/>
            <person name="Ravin N.V."/>
            <person name="Dedysh S.N."/>
        </authorList>
    </citation>
    <scope>NUCLEOTIDE SEQUENCE [LARGE SCALE GENOMIC DNA]</scope>
    <source>
        <strain evidence="1 2">AF10</strain>
    </source>
</reference>
<comment type="caution">
    <text evidence="1">The sequence shown here is derived from an EMBL/GenBank/DDBJ whole genome shotgun (WGS) entry which is preliminary data.</text>
</comment>
<dbReference type="RefSeq" id="WP_241654499.1">
    <property type="nucleotide sequence ID" value="NZ_RDSM01000001.1"/>
</dbReference>
<dbReference type="AlphaFoldDB" id="A0A4V1L662"/>
<dbReference type="Proteomes" id="UP000289437">
    <property type="component" value="Unassembled WGS sequence"/>
</dbReference>
<accession>A0A4V1L662</accession>
<name>A0A4V1L662_9BACT</name>